<evidence type="ECO:0000256" key="2">
    <source>
        <dbReference type="ARBA" id="ARBA00009001"/>
    </source>
</evidence>
<feature type="compositionally biased region" description="Basic and acidic residues" evidence="7">
    <location>
        <begin position="64"/>
        <end position="89"/>
    </location>
</feature>
<evidence type="ECO:0000259" key="8">
    <source>
        <dbReference type="Pfam" id="PF02229"/>
    </source>
</evidence>
<keyword evidence="4" id="KW-0238">DNA-binding</keyword>
<keyword evidence="10" id="KW-1185">Reference proteome</keyword>
<sequence>MVLVALKEFVKPPQWKTLKPGKAAISLTAKQWHIMTGKFKGEIDDAIAKLDKSADGPSPKKQKTGKESAKASVTDEKKMQLSDNRRVTVRMGEIDGEKQVVVEVREYTMEKGKEKAPTEKGIILSVSQWNGLKSQIASVDKDLEDNFGAIRKDE</sequence>
<dbReference type="InterPro" id="IPR009044">
    <property type="entry name" value="ssDNA-bd_transcriptional_reg"/>
</dbReference>
<dbReference type="PANTHER" id="PTHR13215">
    <property type="entry name" value="RNA POLYMERASE II TRANSCRIPTIONAL COACTIVATOR"/>
    <property type="match status" value="1"/>
</dbReference>
<comment type="similarity">
    <text evidence="2">Belongs to the transcriptional coactivator PC4 family.</text>
</comment>
<organism evidence="9 10">
    <name type="scientific">Tegillarca granosa</name>
    <name type="common">Malaysian cockle</name>
    <name type="synonym">Anadara granosa</name>
    <dbReference type="NCBI Taxonomy" id="220873"/>
    <lineage>
        <taxon>Eukaryota</taxon>
        <taxon>Metazoa</taxon>
        <taxon>Spiralia</taxon>
        <taxon>Lophotrochozoa</taxon>
        <taxon>Mollusca</taxon>
        <taxon>Bivalvia</taxon>
        <taxon>Autobranchia</taxon>
        <taxon>Pteriomorphia</taxon>
        <taxon>Arcoida</taxon>
        <taxon>Arcoidea</taxon>
        <taxon>Arcidae</taxon>
        <taxon>Tegillarca</taxon>
    </lineage>
</organism>
<protein>
    <recommendedName>
        <fullName evidence="8">Transcriptional coactivator p15 (PC4) C-terminal domain-containing protein</fullName>
    </recommendedName>
</protein>
<dbReference type="InterPro" id="IPR045125">
    <property type="entry name" value="Sub1/Tcp4-like"/>
</dbReference>
<dbReference type="Gene3D" id="2.30.31.10">
    <property type="entry name" value="Transcriptional Coactivator Pc4, Chain A"/>
    <property type="match status" value="1"/>
</dbReference>
<evidence type="ECO:0000256" key="6">
    <source>
        <dbReference type="ARBA" id="ARBA00023242"/>
    </source>
</evidence>
<dbReference type="SUPFAM" id="SSF54447">
    <property type="entry name" value="ssDNA-binding transcriptional regulator domain"/>
    <property type="match status" value="1"/>
</dbReference>
<evidence type="ECO:0000256" key="4">
    <source>
        <dbReference type="ARBA" id="ARBA00023125"/>
    </source>
</evidence>
<dbReference type="Pfam" id="PF02229">
    <property type="entry name" value="PC4"/>
    <property type="match status" value="1"/>
</dbReference>
<feature type="region of interest" description="Disordered" evidence="7">
    <location>
        <begin position="50"/>
        <end position="89"/>
    </location>
</feature>
<dbReference type="EMBL" id="JARBDR010000918">
    <property type="protein sequence ID" value="KAJ8301306.1"/>
    <property type="molecule type" value="Genomic_DNA"/>
</dbReference>
<keyword evidence="5" id="KW-0804">Transcription</keyword>
<feature type="domain" description="Transcriptional coactivator p15 (PC4) C-terminal" evidence="8">
    <location>
        <begin position="80"/>
        <end position="134"/>
    </location>
</feature>
<evidence type="ECO:0000256" key="3">
    <source>
        <dbReference type="ARBA" id="ARBA00023015"/>
    </source>
</evidence>
<evidence type="ECO:0000256" key="1">
    <source>
        <dbReference type="ARBA" id="ARBA00004123"/>
    </source>
</evidence>
<keyword evidence="3" id="KW-0805">Transcription regulation</keyword>
<accession>A0ABQ9EA68</accession>
<reference evidence="9 10" key="1">
    <citation type="submission" date="2022-12" db="EMBL/GenBank/DDBJ databases">
        <title>Chromosome-level genome of Tegillarca granosa.</title>
        <authorList>
            <person name="Kim J."/>
        </authorList>
    </citation>
    <scope>NUCLEOTIDE SEQUENCE [LARGE SCALE GENOMIC DNA]</scope>
    <source>
        <strain evidence="9">Teg-2019</strain>
        <tissue evidence="9">Adductor muscle</tissue>
    </source>
</reference>
<evidence type="ECO:0000256" key="5">
    <source>
        <dbReference type="ARBA" id="ARBA00023163"/>
    </source>
</evidence>
<comment type="caution">
    <text evidence="9">The sequence shown here is derived from an EMBL/GenBank/DDBJ whole genome shotgun (WGS) entry which is preliminary data.</text>
</comment>
<evidence type="ECO:0000313" key="9">
    <source>
        <dbReference type="EMBL" id="KAJ8301306.1"/>
    </source>
</evidence>
<evidence type="ECO:0000313" key="10">
    <source>
        <dbReference type="Proteomes" id="UP001217089"/>
    </source>
</evidence>
<name>A0ABQ9EA68_TEGGR</name>
<dbReference type="Proteomes" id="UP001217089">
    <property type="component" value="Unassembled WGS sequence"/>
</dbReference>
<proteinExistence type="inferred from homology"/>
<keyword evidence="6" id="KW-0539">Nucleus</keyword>
<dbReference type="InterPro" id="IPR003173">
    <property type="entry name" value="PC4_C"/>
</dbReference>
<gene>
    <name evidence="9" type="ORF">KUTeg_020293</name>
</gene>
<evidence type="ECO:0000256" key="7">
    <source>
        <dbReference type="SAM" id="MobiDB-lite"/>
    </source>
</evidence>
<comment type="subcellular location">
    <subcellularLocation>
        <location evidence="1">Nucleus</location>
    </subcellularLocation>
</comment>